<reference evidence="1" key="1">
    <citation type="submission" date="2014-09" db="EMBL/GenBank/DDBJ databases">
        <authorList>
            <person name="Magalhaes I.L.F."/>
            <person name="Oliveira U."/>
            <person name="Santos F.R."/>
            <person name="Vidigal T.H.D.A."/>
            <person name="Brescovit A.D."/>
            <person name="Santos A.J."/>
        </authorList>
    </citation>
    <scope>NUCLEOTIDE SEQUENCE</scope>
    <source>
        <tissue evidence="1">Shoot tissue taken approximately 20 cm above the soil surface</tissue>
    </source>
</reference>
<organism evidence="1">
    <name type="scientific">Arundo donax</name>
    <name type="common">Giant reed</name>
    <name type="synonym">Donax arundinaceus</name>
    <dbReference type="NCBI Taxonomy" id="35708"/>
    <lineage>
        <taxon>Eukaryota</taxon>
        <taxon>Viridiplantae</taxon>
        <taxon>Streptophyta</taxon>
        <taxon>Embryophyta</taxon>
        <taxon>Tracheophyta</taxon>
        <taxon>Spermatophyta</taxon>
        <taxon>Magnoliopsida</taxon>
        <taxon>Liliopsida</taxon>
        <taxon>Poales</taxon>
        <taxon>Poaceae</taxon>
        <taxon>PACMAD clade</taxon>
        <taxon>Arundinoideae</taxon>
        <taxon>Arundineae</taxon>
        <taxon>Arundo</taxon>
    </lineage>
</organism>
<sequence length="62" mass="6917">MVFSVYSYQCYCFLNYVRLNCLADHIPKADYLGWRTVASVVAASKHSSPRSSVDLKPQVSGS</sequence>
<dbReference type="AlphaFoldDB" id="A0A0A9EPW3"/>
<name>A0A0A9EPW3_ARUDO</name>
<proteinExistence type="predicted"/>
<reference evidence="1" key="2">
    <citation type="journal article" date="2015" name="Data Brief">
        <title>Shoot transcriptome of the giant reed, Arundo donax.</title>
        <authorList>
            <person name="Barrero R.A."/>
            <person name="Guerrero F.D."/>
            <person name="Moolhuijzen P."/>
            <person name="Goolsby J.A."/>
            <person name="Tidwell J."/>
            <person name="Bellgard S.E."/>
            <person name="Bellgard M.I."/>
        </authorList>
    </citation>
    <scope>NUCLEOTIDE SEQUENCE</scope>
    <source>
        <tissue evidence="1">Shoot tissue taken approximately 20 cm above the soil surface</tissue>
    </source>
</reference>
<evidence type="ECO:0000313" key="1">
    <source>
        <dbReference type="EMBL" id="JAE02097.1"/>
    </source>
</evidence>
<accession>A0A0A9EPW3</accession>
<protein>
    <submittedName>
        <fullName evidence="1">Top1</fullName>
    </submittedName>
</protein>
<dbReference type="EMBL" id="GBRH01195799">
    <property type="protein sequence ID" value="JAE02097.1"/>
    <property type="molecule type" value="Transcribed_RNA"/>
</dbReference>